<organism evidence="3 4">
    <name type="scientific">Spiroplasma clarkii</name>
    <dbReference type="NCBI Taxonomy" id="2139"/>
    <lineage>
        <taxon>Bacteria</taxon>
        <taxon>Bacillati</taxon>
        <taxon>Mycoplasmatota</taxon>
        <taxon>Mollicutes</taxon>
        <taxon>Entomoplasmatales</taxon>
        <taxon>Spiroplasmataceae</taxon>
        <taxon>Spiroplasma</taxon>
    </lineage>
</organism>
<name>A0A2K8KH06_9MOLU</name>
<feature type="transmembrane region" description="Helical" evidence="2">
    <location>
        <begin position="260"/>
        <end position="280"/>
    </location>
</feature>
<feature type="region of interest" description="Disordered" evidence="1">
    <location>
        <begin position="311"/>
        <end position="332"/>
    </location>
</feature>
<feature type="transmembrane region" description="Helical" evidence="2">
    <location>
        <begin position="118"/>
        <end position="139"/>
    </location>
</feature>
<keyword evidence="2" id="KW-1133">Transmembrane helix</keyword>
<evidence type="ECO:0000313" key="4">
    <source>
        <dbReference type="Proteomes" id="UP000231179"/>
    </source>
</evidence>
<dbReference type="Proteomes" id="UP000231179">
    <property type="component" value="Chromosome"/>
</dbReference>
<keyword evidence="2" id="KW-0472">Membrane</keyword>
<feature type="transmembrane region" description="Helical" evidence="2">
    <location>
        <begin position="159"/>
        <end position="176"/>
    </location>
</feature>
<reference evidence="3 4" key="1">
    <citation type="submission" date="2017-11" db="EMBL/GenBank/DDBJ databases">
        <title>Complete genome sequence of Spiroplasma clarkii CN-5 (DSM 19994).</title>
        <authorList>
            <person name="Tsai Y.-M."/>
            <person name="Chang A."/>
            <person name="Lo W.-S."/>
            <person name="Kuo C.-H."/>
        </authorList>
    </citation>
    <scope>NUCLEOTIDE SEQUENCE [LARGE SCALE GENOMIC DNA]</scope>
    <source>
        <strain evidence="3 4">CN-5</strain>
    </source>
</reference>
<feature type="transmembrane region" description="Helical" evidence="2">
    <location>
        <begin position="197"/>
        <end position="218"/>
    </location>
</feature>
<evidence type="ECO:0000313" key="3">
    <source>
        <dbReference type="EMBL" id="ATX70958.1"/>
    </source>
</evidence>
<accession>A0A2K8KH06</accession>
<keyword evidence="2" id="KW-0812">Transmembrane</keyword>
<keyword evidence="4" id="KW-1185">Reference proteome</keyword>
<feature type="transmembrane region" description="Helical" evidence="2">
    <location>
        <begin position="12"/>
        <end position="33"/>
    </location>
</feature>
<gene>
    <name evidence="3" type="ORF">SCLAR_v1c06410</name>
</gene>
<evidence type="ECO:0000256" key="1">
    <source>
        <dbReference type="SAM" id="MobiDB-lite"/>
    </source>
</evidence>
<dbReference type="EMBL" id="CP024870">
    <property type="protein sequence ID" value="ATX70958.1"/>
    <property type="molecule type" value="Genomic_DNA"/>
</dbReference>
<evidence type="ECO:0000256" key="2">
    <source>
        <dbReference type="SAM" id="Phobius"/>
    </source>
</evidence>
<protein>
    <submittedName>
        <fullName evidence="3">Uncharacterized protein</fullName>
    </submittedName>
</protein>
<sequence length="332" mass="37912">MYINSKDMLEWRFWYKILVILLVIGFLVADYSYNIYKIAKMDHNNIVSASDFTGWEIFGANGKVIGQDYFGYSLFYLGYFTTQSNILVLILFIVAIIKFNYNPNEKGHKSFILSRFSVLLISIYILVTGLIYNSILLPMRLITSDKPINFWMDIFVQEIGHGLVPLMMVCYALFINRSAFKRNSWVKYFAKDFTLGIIYPIVYLTLALVRGALTYASLSRLEPFENLGVTISNASQYVAHFHIKAYQYFFLDINSAKGQIFFPITLIMIILIILGLGAALNKGINLRCLKLTDPEGYKEYKANHAQIAAEKKAAKKAEKKKLSKPTSTSETA</sequence>
<dbReference type="RefSeq" id="WP_100254507.1">
    <property type="nucleotide sequence ID" value="NZ_CP024870.1"/>
</dbReference>
<proteinExistence type="predicted"/>
<feature type="transmembrane region" description="Helical" evidence="2">
    <location>
        <begin position="76"/>
        <end position="97"/>
    </location>
</feature>
<dbReference type="AlphaFoldDB" id="A0A2K8KH06"/>